<dbReference type="Gene3D" id="3.90.1680.10">
    <property type="entry name" value="SOS response associated peptidase-like"/>
    <property type="match status" value="1"/>
</dbReference>
<dbReference type="GO" id="GO:0008233">
    <property type="term" value="F:peptidase activity"/>
    <property type="evidence" value="ECO:0007669"/>
    <property type="project" value="UniProtKB-KW"/>
</dbReference>
<evidence type="ECO:0000256" key="4">
    <source>
        <dbReference type="ARBA" id="ARBA00022801"/>
    </source>
</evidence>
<dbReference type="AlphaFoldDB" id="A0A0M9BSD8"/>
<dbReference type="Pfam" id="PF02586">
    <property type="entry name" value="SRAP"/>
    <property type="match status" value="1"/>
</dbReference>
<evidence type="ECO:0000313" key="9">
    <source>
        <dbReference type="EMBL" id="KOY17366.1"/>
    </source>
</evidence>
<evidence type="ECO:0000256" key="8">
    <source>
        <dbReference type="RuleBase" id="RU364100"/>
    </source>
</evidence>
<dbReference type="EMBL" id="LITU01000040">
    <property type="protein sequence ID" value="KOY17366.1"/>
    <property type="molecule type" value="Genomic_DNA"/>
</dbReference>
<evidence type="ECO:0000256" key="1">
    <source>
        <dbReference type="ARBA" id="ARBA00008136"/>
    </source>
</evidence>
<dbReference type="PANTHER" id="PTHR13604:SF0">
    <property type="entry name" value="ABASIC SITE PROCESSING PROTEIN HMCES"/>
    <property type="match status" value="1"/>
</dbReference>
<dbReference type="PANTHER" id="PTHR13604">
    <property type="entry name" value="DC12-RELATED"/>
    <property type="match status" value="1"/>
</dbReference>
<dbReference type="InterPro" id="IPR036590">
    <property type="entry name" value="SRAP-like"/>
</dbReference>
<organism evidence="9 10">
    <name type="scientific">Paenibacillus xylanivorans</name>
    <dbReference type="NCBI Taxonomy" id="1705561"/>
    <lineage>
        <taxon>Bacteria</taxon>
        <taxon>Bacillati</taxon>
        <taxon>Bacillota</taxon>
        <taxon>Bacilli</taxon>
        <taxon>Bacillales</taxon>
        <taxon>Paenibacillaceae</taxon>
        <taxon>Paenibacillus</taxon>
    </lineage>
</organism>
<comment type="caution">
    <text evidence="9">The sequence shown here is derived from an EMBL/GenBank/DDBJ whole genome shotgun (WGS) entry which is preliminary data.</text>
</comment>
<dbReference type="EC" id="3.4.-.-" evidence="8"/>
<evidence type="ECO:0000256" key="5">
    <source>
        <dbReference type="ARBA" id="ARBA00023124"/>
    </source>
</evidence>
<dbReference type="PATRIC" id="fig|1705561.3.peg.948"/>
<keyword evidence="2 8" id="KW-0645">Protease</keyword>
<keyword evidence="5" id="KW-0190">Covalent protein-DNA linkage</keyword>
<proteinExistence type="inferred from homology"/>
<dbReference type="SUPFAM" id="SSF143081">
    <property type="entry name" value="BB1717-like"/>
    <property type="match status" value="1"/>
</dbReference>
<evidence type="ECO:0000256" key="3">
    <source>
        <dbReference type="ARBA" id="ARBA00022763"/>
    </source>
</evidence>
<evidence type="ECO:0000256" key="2">
    <source>
        <dbReference type="ARBA" id="ARBA00022670"/>
    </source>
</evidence>
<dbReference type="InterPro" id="IPR003738">
    <property type="entry name" value="SRAP"/>
</dbReference>
<reference evidence="9 10" key="1">
    <citation type="submission" date="2015-08" db="EMBL/GenBank/DDBJ databases">
        <title>Draft genome sequence of cellulolytic and xylanolytic Paenibacillus sp. A59, isolated from a decaying forest soil from Patagonia, Argentina.</title>
        <authorList>
            <person name="Ghio S."/>
            <person name="Caceres A.M."/>
            <person name="Talia P."/>
            <person name="Grasso D."/>
            <person name="Campos E."/>
        </authorList>
    </citation>
    <scope>NUCLEOTIDE SEQUENCE [LARGE SCALE GENOMIC DNA]</scope>
    <source>
        <strain evidence="9 10">A59</strain>
    </source>
</reference>
<name>A0A0M9BSD8_9BACL</name>
<dbReference type="GO" id="GO:0016829">
    <property type="term" value="F:lyase activity"/>
    <property type="evidence" value="ECO:0007669"/>
    <property type="project" value="UniProtKB-KW"/>
</dbReference>
<keyword evidence="6" id="KW-0238">DNA-binding</keyword>
<evidence type="ECO:0000256" key="6">
    <source>
        <dbReference type="ARBA" id="ARBA00023125"/>
    </source>
</evidence>
<keyword evidence="7" id="KW-0456">Lyase</keyword>
<protein>
    <recommendedName>
        <fullName evidence="8">Abasic site processing protein</fullName>
        <ecNumber evidence="8">3.4.-.-</ecNumber>
    </recommendedName>
</protein>
<dbReference type="Proteomes" id="UP000037688">
    <property type="component" value="Unassembled WGS sequence"/>
</dbReference>
<evidence type="ECO:0000313" key="10">
    <source>
        <dbReference type="Proteomes" id="UP000037688"/>
    </source>
</evidence>
<comment type="similarity">
    <text evidence="1 8">Belongs to the SOS response-associated peptidase family.</text>
</comment>
<dbReference type="OrthoDB" id="9782620at2"/>
<sequence>MCNRFSLAADLDEVRDHFKIERVMYYYKNRYNISPTQHTPIILHQDGERVLDEFRWGFIPFWGRDAVNANLMTVHENPSYYKLVETKRCVIPCNGLYYWRQEGKKSYAVRVVMPDRGLFGIAGLYEVWKDTRKQPLRTCTMLMAGANMVTREFGSKMPAILSEEEINTWLDPANTRVTQLLPLLKSYNSTEMNLYPVTPMVANDEHDCYECVEEMDQKLAYVRSF</sequence>
<keyword evidence="3" id="KW-0227">DNA damage</keyword>
<dbReference type="RefSeq" id="WP_053779952.1">
    <property type="nucleotide sequence ID" value="NZ_LITU01000040.1"/>
</dbReference>
<keyword evidence="10" id="KW-1185">Reference proteome</keyword>
<keyword evidence="4 8" id="KW-0378">Hydrolase</keyword>
<dbReference type="GO" id="GO:0006508">
    <property type="term" value="P:proteolysis"/>
    <property type="evidence" value="ECO:0007669"/>
    <property type="project" value="UniProtKB-KW"/>
</dbReference>
<dbReference type="GO" id="GO:0003697">
    <property type="term" value="F:single-stranded DNA binding"/>
    <property type="evidence" value="ECO:0007669"/>
    <property type="project" value="InterPro"/>
</dbReference>
<gene>
    <name evidence="9" type="ORF">AMS66_06165</name>
</gene>
<dbReference type="GO" id="GO:0106300">
    <property type="term" value="P:protein-DNA covalent cross-linking repair"/>
    <property type="evidence" value="ECO:0007669"/>
    <property type="project" value="InterPro"/>
</dbReference>
<evidence type="ECO:0000256" key="7">
    <source>
        <dbReference type="ARBA" id="ARBA00023239"/>
    </source>
</evidence>
<accession>A0A0M9BSD8</accession>